<dbReference type="CDD" id="cd03702">
    <property type="entry name" value="IF2_mtIF2_II"/>
    <property type="match status" value="1"/>
</dbReference>
<evidence type="ECO:0000256" key="9">
    <source>
        <dbReference type="ARBA" id="ARBA00025162"/>
    </source>
</evidence>
<keyword evidence="6" id="KW-0809">Transit peptide</keyword>
<dbReference type="Proteomes" id="UP000320475">
    <property type="component" value="Unassembled WGS sequence"/>
</dbReference>
<dbReference type="GO" id="GO:0003924">
    <property type="term" value="F:GTPase activity"/>
    <property type="evidence" value="ECO:0007669"/>
    <property type="project" value="InterPro"/>
</dbReference>
<evidence type="ECO:0000256" key="7">
    <source>
        <dbReference type="ARBA" id="ARBA00023128"/>
    </source>
</evidence>
<evidence type="ECO:0000313" key="16">
    <source>
        <dbReference type="Proteomes" id="UP000320475"/>
    </source>
</evidence>
<dbReference type="InterPro" id="IPR053905">
    <property type="entry name" value="EF-G-like_DII"/>
</dbReference>
<accession>A0A507CPW9</accession>
<dbReference type="InterPro" id="IPR000178">
    <property type="entry name" value="TF_IF2_bacterial-like"/>
</dbReference>
<evidence type="ECO:0000256" key="11">
    <source>
        <dbReference type="SAM" id="MobiDB-lite"/>
    </source>
</evidence>
<dbReference type="STRING" id="286115.A0A507CPW9"/>
<dbReference type="NCBIfam" id="TIGR00487">
    <property type="entry name" value="IF-2"/>
    <property type="match status" value="1"/>
</dbReference>
<dbReference type="HAMAP" id="MF_00100_B">
    <property type="entry name" value="IF_2_B"/>
    <property type="match status" value="1"/>
</dbReference>
<evidence type="ECO:0000313" key="15">
    <source>
        <dbReference type="Proteomes" id="UP000317494"/>
    </source>
</evidence>
<protein>
    <recommendedName>
        <fullName evidence="10">Translation initiation factor IF-2, mitochondrial</fullName>
    </recommendedName>
</protein>
<dbReference type="EMBL" id="QEAN01000381">
    <property type="protein sequence ID" value="TPX38708.1"/>
    <property type="molecule type" value="Genomic_DNA"/>
</dbReference>
<dbReference type="FunFam" id="2.40.30.10:FF:000008">
    <property type="entry name" value="Translation initiation factor IF-2"/>
    <property type="match status" value="1"/>
</dbReference>
<organism evidence="14 16">
    <name type="scientific">Synchytrium endobioticum</name>
    <dbReference type="NCBI Taxonomy" id="286115"/>
    <lineage>
        <taxon>Eukaryota</taxon>
        <taxon>Fungi</taxon>
        <taxon>Fungi incertae sedis</taxon>
        <taxon>Chytridiomycota</taxon>
        <taxon>Chytridiomycota incertae sedis</taxon>
        <taxon>Chytridiomycetes</taxon>
        <taxon>Synchytriales</taxon>
        <taxon>Synchytriaceae</taxon>
        <taxon>Synchytrium</taxon>
    </lineage>
</organism>
<dbReference type="InterPro" id="IPR005225">
    <property type="entry name" value="Small_GTP-bd"/>
</dbReference>
<evidence type="ECO:0000259" key="12">
    <source>
        <dbReference type="PROSITE" id="PS51722"/>
    </source>
</evidence>
<evidence type="ECO:0000256" key="8">
    <source>
        <dbReference type="ARBA" id="ARBA00023134"/>
    </source>
</evidence>
<sequence>MRAIASSRSSTSISAYYYTCLQCQLHRISRRHFHSSDIPLSEFFQQSTPSGDALSRLRSLPKPKKPPSPSQPPKSTNPHASSPQAHRTSDTKNTQRTNISNRGVPHAVHLQGGSLGSHDMTKIATPIEPTPVPVTEIVALPEAVIDLEIAAPESLDDDSYLGPRKDKKSPKAKPAIETKKSKRENPQVDVRELSEEEYAAIEEKRRRKAERKAAEDSAALEPKSVVLPEGITVANLSQLLNVRLSKLTATMRKMGMKTEAVADHVLTSEAASNIVLEYNLIPVVPELPDFDLQPRPAPESWSHFPLRPPVVTIMGHVDHGKTTLLDSLRKTSVAAHEAGGITQHIGAFSVTLPSGKQITFQDTPGHAAFSSMRARGAQITDIVILVVAADDGVMPQTVEAIQHSLAARVPIIVAINKCDKPDVNTRKVKQDLLRHGITIEEYGGEIPAIEISGLTGKGLDDLEETIVTVAEVMDIRGDPSGLVEGAIIEAKMSKGAGNVATVLVKRGTLSAGSILVAGKTWCKVRLLQTELGPIAEAGPSIPVEVHGWKDVPEAGDIVLETPDESIAQNVVRARKLKEERTNTLQVIEDINMKRADHRRLRDDADAMGKDEKVVDSKKKEVPKFPVILRADVHGSLEAIESAIMGLPNHEVAVTMVGSAVGPPNDSDVDLAATTGAHIITFNVPVTSQINAKAKLSNVPLHSHNIIYRLLDDLKEKLSELLPPVITRDVVGEAEVLQVFDINIGNKKGKSIEKIAGCRVLSGKVSIKDRIRIIRGGSDGEILYDDGSLKTFKHVKKEITEAGKGMECGMAFDGFGIFQPGDLIQAYVVRETKRKFT</sequence>
<evidence type="ECO:0000256" key="2">
    <source>
        <dbReference type="ARBA" id="ARBA00007733"/>
    </source>
</evidence>
<evidence type="ECO:0000256" key="6">
    <source>
        <dbReference type="ARBA" id="ARBA00022946"/>
    </source>
</evidence>
<dbReference type="Pfam" id="PF11987">
    <property type="entry name" value="IF-2"/>
    <property type="match status" value="1"/>
</dbReference>
<dbReference type="EMBL" id="QEAM01000337">
    <property type="protein sequence ID" value="TPX41182.1"/>
    <property type="molecule type" value="Genomic_DNA"/>
</dbReference>
<comment type="caution">
    <text evidence="14">The sequence shown here is derived from an EMBL/GenBank/DDBJ whole genome shotgun (WGS) entry which is preliminary data.</text>
</comment>
<dbReference type="Gene3D" id="3.40.50.300">
    <property type="entry name" value="P-loop containing nucleotide triphosphate hydrolases"/>
    <property type="match status" value="1"/>
</dbReference>
<dbReference type="VEuPathDB" id="FungiDB:SeMB42_g06587"/>
<dbReference type="AlphaFoldDB" id="A0A507CPW9"/>
<dbReference type="GO" id="GO:0003743">
    <property type="term" value="F:translation initiation factor activity"/>
    <property type="evidence" value="ECO:0007669"/>
    <property type="project" value="UniProtKB-KW"/>
</dbReference>
<dbReference type="InterPro" id="IPR044145">
    <property type="entry name" value="IF2_II"/>
</dbReference>
<dbReference type="GO" id="GO:0005739">
    <property type="term" value="C:mitochondrion"/>
    <property type="evidence" value="ECO:0007669"/>
    <property type="project" value="UniProtKB-SubCell"/>
</dbReference>
<comment type="similarity">
    <text evidence="2">Belongs to the TRAFAC class translation factor GTPase superfamily. Classic translation factor GTPase family. IF-2 subfamily.</text>
</comment>
<keyword evidence="4" id="KW-0547">Nucleotide-binding</keyword>
<evidence type="ECO:0000256" key="5">
    <source>
        <dbReference type="ARBA" id="ARBA00022917"/>
    </source>
</evidence>
<dbReference type="InterPro" id="IPR000795">
    <property type="entry name" value="T_Tr_GTP-bd_dom"/>
</dbReference>
<evidence type="ECO:0000256" key="3">
    <source>
        <dbReference type="ARBA" id="ARBA00022540"/>
    </source>
</evidence>
<keyword evidence="7" id="KW-0496">Mitochondrion</keyword>
<comment type="function">
    <text evidence="9">One of the essential components for the initiation of protein synthesis. Protects formylmethionyl-tRNA from spontaneous hydrolysis and promotes its binding to the 30S ribosomal subunits. Also involved in the hydrolysis of GTP during the formation of the 70S ribosomal complex.</text>
</comment>
<dbReference type="InterPro" id="IPR009000">
    <property type="entry name" value="Transl_B-barrel_sf"/>
</dbReference>
<keyword evidence="8" id="KW-0342">GTP-binding</keyword>
<dbReference type="OrthoDB" id="361630at2759"/>
<dbReference type="NCBIfam" id="TIGR00231">
    <property type="entry name" value="small_GTP"/>
    <property type="match status" value="1"/>
</dbReference>
<dbReference type="PROSITE" id="PS51722">
    <property type="entry name" value="G_TR_2"/>
    <property type="match status" value="1"/>
</dbReference>
<keyword evidence="5" id="KW-0648">Protein biosynthesis</keyword>
<dbReference type="SUPFAM" id="SSF52156">
    <property type="entry name" value="Initiation factor IF2/eIF5b, domain 3"/>
    <property type="match status" value="1"/>
</dbReference>
<feature type="region of interest" description="Disordered" evidence="11">
    <location>
        <begin position="155"/>
        <end position="193"/>
    </location>
</feature>
<feature type="domain" description="Tr-type G" evidence="12">
    <location>
        <begin position="306"/>
        <end position="480"/>
    </location>
</feature>
<dbReference type="PANTHER" id="PTHR43381">
    <property type="entry name" value="TRANSLATION INITIATION FACTOR IF-2-RELATED"/>
    <property type="match status" value="1"/>
</dbReference>
<dbReference type="FunFam" id="3.40.50.10050:FF:000001">
    <property type="entry name" value="Translation initiation factor IF-2"/>
    <property type="match status" value="1"/>
</dbReference>
<dbReference type="InterPro" id="IPR015760">
    <property type="entry name" value="TIF_IF2"/>
</dbReference>
<reference evidence="15 16" key="1">
    <citation type="journal article" date="2019" name="Sci. Rep.">
        <title>Comparative genomics of chytrid fungi reveal insights into the obligate biotrophic and pathogenic lifestyle of Synchytrium endobioticum.</title>
        <authorList>
            <person name="van de Vossenberg B.T.L.H."/>
            <person name="Warris S."/>
            <person name="Nguyen H.D.T."/>
            <person name="van Gent-Pelzer M.P.E."/>
            <person name="Joly D.L."/>
            <person name="van de Geest H.C."/>
            <person name="Bonants P.J.M."/>
            <person name="Smith D.S."/>
            <person name="Levesque C.A."/>
            <person name="van der Lee T.A.J."/>
        </authorList>
    </citation>
    <scope>NUCLEOTIDE SEQUENCE [LARGE SCALE GENOMIC DNA]</scope>
    <source>
        <strain evidence="14 16">LEV6574</strain>
        <strain evidence="13 15">MB42</strain>
    </source>
</reference>
<dbReference type="PANTHER" id="PTHR43381:SF20">
    <property type="entry name" value="TRANSLATION INITIATION FACTOR IF-2, MITOCHONDRIAL"/>
    <property type="match status" value="1"/>
</dbReference>
<dbReference type="InterPro" id="IPR027417">
    <property type="entry name" value="P-loop_NTPase"/>
</dbReference>
<evidence type="ECO:0000256" key="4">
    <source>
        <dbReference type="ARBA" id="ARBA00022741"/>
    </source>
</evidence>
<evidence type="ECO:0000256" key="1">
    <source>
        <dbReference type="ARBA" id="ARBA00004173"/>
    </source>
</evidence>
<keyword evidence="3" id="KW-0396">Initiation factor</keyword>
<dbReference type="SUPFAM" id="SSF52540">
    <property type="entry name" value="P-loop containing nucleoside triphosphate hydrolases"/>
    <property type="match status" value="1"/>
</dbReference>
<dbReference type="Pfam" id="PF22042">
    <property type="entry name" value="EF-G_D2"/>
    <property type="match status" value="1"/>
</dbReference>
<proteinExistence type="inferred from homology"/>
<dbReference type="SUPFAM" id="SSF50447">
    <property type="entry name" value="Translation proteins"/>
    <property type="match status" value="2"/>
</dbReference>
<gene>
    <name evidence="14" type="ORF">SeLEV6574_g06219</name>
    <name evidence="13" type="ORF">SeMB42_g06587</name>
</gene>
<dbReference type="GO" id="GO:0005525">
    <property type="term" value="F:GTP binding"/>
    <property type="evidence" value="ECO:0007669"/>
    <property type="project" value="UniProtKB-KW"/>
</dbReference>
<dbReference type="Gene3D" id="2.40.30.10">
    <property type="entry name" value="Translation factors"/>
    <property type="match status" value="2"/>
</dbReference>
<dbReference type="CDD" id="cd03692">
    <property type="entry name" value="mtIF2_IVc"/>
    <property type="match status" value="1"/>
</dbReference>
<evidence type="ECO:0000313" key="14">
    <source>
        <dbReference type="EMBL" id="TPX41182.1"/>
    </source>
</evidence>
<evidence type="ECO:0000256" key="10">
    <source>
        <dbReference type="ARBA" id="ARBA00044200"/>
    </source>
</evidence>
<feature type="compositionally biased region" description="Polar residues" evidence="11">
    <location>
        <begin position="76"/>
        <end position="101"/>
    </location>
</feature>
<dbReference type="CDD" id="cd01887">
    <property type="entry name" value="IF2_eIF5B"/>
    <property type="match status" value="1"/>
</dbReference>
<feature type="compositionally biased region" description="Basic and acidic residues" evidence="11">
    <location>
        <begin position="174"/>
        <end position="193"/>
    </location>
</feature>
<name>A0A507CPW9_9FUNG</name>
<evidence type="ECO:0000313" key="13">
    <source>
        <dbReference type="EMBL" id="TPX38708.1"/>
    </source>
</evidence>
<dbReference type="FunFam" id="3.40.50.300:FF:000019">
    <property type="entry name" value="Translation initiation factor IF-2"/>
    <property type="match status" value="1"/>
</dbReference>
<keyword evidence="15" id="KW-1185">Reference proteome</keyword>
<dbReference type="InterPro" id="IPR023115">
    <property type="entry name" value="TIF_IF2_dom3"/>
</dbReference>
<comment type="subcellular location">
    <subcellularLocation>
        <location evidence="1">Mitochondrion</location>
    </subcellularLocation>
</comment>
<dbReference type="InterPro" id="IPR036925">
    <property type="entry name" value="TIF_IF2_dom3_sf"/>
</dbReference>
<dbReference type="Pfam" id="PF00009">
    <property type="entry name" value="GTP_EFTU"/>
    <property type="match status" value="1"/>
</dbReference>
<dbReference type="Proteomes" id="UP000317494">
    <property type="component" value="Unassembled WGS sequence"/>
</dbReference>
<feature type="region of interest" description="Disordered" evidence="11">
    <location>
        <begin position="43"/>
        <end position="122"/>
    </location>
</feature>
<dbReference type="Gene3D" id="3.40.50.10050">
    <property type="entry name" value="Translation initiation factor IF- 2, domain 3"/>
    <property type="match status" value="1"/>
</dbReference>